<gene>
    <name evidence="2" type="ORF">C1631_012265</name>
</gene>
<name>A0A316X994_9FLAO</name>
<keyword evidence="3" id="KW-1185">Reference proteome</keyword>
<organism evidence="2 3">
    <name type="scientific">Chryseobacterium phosphatilyticum</name>
    <dbReference type="NCBI Taxonomy" id="475075"/>
    <lineage>
        <taxon>Bacteria</taxon>
        <taxon>Pseudomonadati</taxon>
        <taxon>Bacteroidota</taxon>
        <taxon>Flavobacteriia</taxon>
        <taxon>Flavobacteriales</taxon>
        <taxon>Weeksellaceae</taxon>
        <taxon>Chryseobacterium group</taxon>
        <taxon>Chryseobacterium</taxon>
    </lineage>
</organism>
<accession>A0A316X994</accession>
<proteinExistence type="predicted"/>
<feature type="transmembrane region" description="Helical" evidence="1">
    <location>
        <begin position="47"/>
        <end position="65"/>
    </location>
</feature>
<keyword evidence="1" id="KW-0812">Transmembrane</keyword>
<dbReference type="EMBL" id="PPED02000003">
    <property type="protein sequence ID" value="PWN68853.1"/>
    <property type="molecule type" value="Genomic_DNA"/>
</dbReference>
<dbReference type="Proteomes" id="UP000236594">
    <property type="component" value="Unassembled WGS sequence"/>
</dbReference>
<evidence type="ECO:0000313" key="3">
    <source>
        <dbReference type="Proteomes" id="UP000236594"/>
    </source>
</evidence>
<evidence type="ECO:0000313" key="2">
    <source>
        <dbReference type="EMBL" id="PWN68853.1"/>
    </source>
</evidence>
<feature type="transmembrane region" description="Helical" evidence="1">
    <location>
        <begin position="19"/>
        <end position="35"/>
    </location>
</feature>
<dbReference type="RefSeq" id="WP_103248317.1">
    <property type="nucleotide sequence ID" value="NZ_PPED02000003.1"/>
</dbReference>
<keyword evidence="1" id="KW-0472">Membrane</keyword>
<reference evidence="2 3" key="1">
    <citation type="submission" date="2018-04" db="EMBL/GenBank/DDBJ databases">
        <title>Draft Genome Sequence of Phosphate-Solubilizing Chryseobacterium sp. ISE14 that is a Biocontrol and Plant Growth-Promoting Rhizobacterium Isolated from Cucumber.</title>
        <authorList>
            <person name="Jeong J.-J."/>
            <person name="Sang M.K."/>
            <person name="Choi I.-G."/>
            <person name="Kim K.D."/>
        </authorList>
    </citation>
    <scope>NUCLEOTIDE SEQUENCE [LARGE SCALE GENOMIC DNA]</scope>
    <source>
        <strain evidence="2 3">ISE14</strain>
    </source>
</reference>
<sequence length="92" mass="10599">MEFVQLKIWANGDAEQGKWMLSISVLLLLVIILVVRSENTLLRGMLIPISLLLLLNTSYGTYLIMNRIRYAEEINQKFKKNAQKAIAAEYKK</sequence>
<protein>
    <submittedName>
        <fullName evidence="2">Uncharacterized protein</fullName>
    </submittedName>
</protein>
<dbReference type="AlphaFoldDB" id="A0A316X994"/>
<evidence type="ECO:0000256" key="1">
    <source>
        <dbReference type="SAM" id="Phobius"/>
    </source>
</evidence>
<comment type="caution">
    <text evidence="2">The sequence shown here is derived from an EMBL/GenBank/DDBJ whole genome shotgun (WGS) entry which is preliminary data.</text>
</comment>
<keyword evidence="1" id="KW-1133">Transmembrane helix</keyword>